<dbReference type="Proteomes" id="UP000279833">
    <property type="component" value="Unassembled WGS sequence"/>
</dbReference>
<dbReference type="EMBL" id="UZAK01001583">
    <property type="protein sequence ID" value="VDO70274.1"/>
    <property type="molecule type" value="Genomic_DNA"/>
</dbReference>
<protein>
    <submittedName>
        <fullName evidence="3">Ovule protein</fullName>
    </submittedName>
</protein>
<name>A0A183JGK7_9TREM</name>
<proteinExistence type="predicted"/>
<evidence type="ECO:0000313" key="3">
    <source>
        <dbReference type="WBParaSite" id="SCUD_0000182801-mRNA-1"/>
    </source>
</evidence>
<evidence type="ECO:0000313" key="1">
    <source>
        <dbReference type="EMBL" id="VDO70274.1"/>
    </source>
</evidence>
<sequence>IPRPTQWTVWIIPTQKNLSNNINHHLSRERILNKEFKNAYRLPCIFSCLYFQRFFYTIIIVSE</sequence>
<evidence type="ECO:0000313" key="2">
    <source>
        <dbReference type="Proteomes" id="UP000279833"/>
    </source>
</evidence>
<keyword evidence="2" id="KW-1185">Reference proteome</keyword>
<dbReference type="AlphaFoldDB" id="A0A183JGK7"/>
<reference evidence="3" key="1">
    <citation type="submission" date="2016-06" db="UniProtKB">
        <authorList>
            <consortium name="WormBaseParasite"/>
        </authorList>
    </citation>
    <scope>IDENTIFICATION</scope>
</reference>
<dbReference type="WBParaSite" id="SCUD_0000182801-mRNA-1">
    <property type="protein sequence ID" value="SCUD_0000182801-mRNA-1"/>
    <property type="gene ID" value="SCUD_0000182801"/>
</dbReference>
<reference evidence="1 2" key="2">
    <citation type="submission" date="2018-11" db="EMBL/GenBank/DDBJ databases">
        <authorList>
            <consortium name="Pathogen Informatics"/>
        </authorList>
    </citation>
    <scope>NUCLEOTIDE SEQUENCE [LARGE SCALE GENOMIC DNA]</scope>
    <source>
        <strain evidence="1">Dakar</strain>
        <strain evidence="2">Dakar, Senegal</strain>
    </source>
</reference>
<gene>
    <name evidence="1" type="ORF">SCUD_LOCUS1829</name>
</gene>
<accession>A0A183JGK7</accession>
<organism evidence="3">
    <name type="scientific">Schistosoma curassoni</name>
    <dbReference type="NCBI Taxonomy" id="6186"/>
    <lineage>
        <taxon>Eukaryota</taxon>
        <taxon>Metazoa</taxon>
        <taxon>Spiralia</taxon>
        <taxon>Lophotrochozoa</taxon>
        <taxon>Platyhelminthes</taxon>
        <taxon>Trematoda</taxon>
        <taxon>Digenea</taxon>
        <taxon>Strigeidida</taxon>
        <taxon>Schistosomatoidea</taxon>
        <taxon>Schistosomatidae</taxon>
        <taxon>Schistosoma</taxon>
    </lineage>
</organism>